<accession>A0A5J6G7A5</accession>
<sequence>MTVRSAYGLSGRGIAFAHCYVMRFMALWGCQIDIIRRVKAVSRSRLRGSSPPLRKLLAQLLALAVLASGLVLFGAGPAAADSWSVEGEENPSTFDCDHLYYSNYRSGMEFVNDAAGNATINNTVITKRKTANPVDYWSTSMAMGKDPDDASKTAAIYQDFYTNKIYKHVSGTNTVTDEIAGGATRTAPSGHTWGGITVAPGSGTLYGAENGGTYKNFFAMDLATGTTTQYANIYDWAPTGTPWRTGTLVPDMFVDNDGGVYVGVFSGSNTYLYRIDFAARKVELVTKITGAGTGNGFNNYGMAYFHGSVYLGYYNGNLYRVNPKTGVSVEVGGLAQDNQTGRVKSESGGSWPISDLASCAVAPDLTSNIEIEKSANKKTARPGETVNYTVTVKNTGDGAATGVTVNDDLSGVVDDARYNNDAEAKTAGARTSTQPGYDASTKKLSWTGDIAAGATVTLTYSVTVGKPPGGDKKLTNTVVSEKSNCGADSTDAACTSEVPIAQLTVKKSASPAKAKPGDKVTYTITVSNPGEADWKDATVTDDLTDVVDDARYNLDGKATKADGSQAPGSVSYSSADKKLRYVGTVAKGATITITYTVTVGDPPPGNKRLTNTAVGPDESNCPQGSKDPDCGTVTPVGGLVIKKTSSKTDAKPGDKVTYTLTAENVGGAALKDVTLTDDLTGVVDDATYGDDAVARTDGASTATQPSYATATKKLTWTGDIAAGKKVTITYTVTVGKPPKGDKKLINAVVGPDESSCPPGGTEPDCGTTTPVGVLEIKKSVSPSEAKPGDRVTYTVTVTNTGEAAYKGASFTDDLSGVLDDAAWDDVVTRTSGSTAFDADGKTLSWSGDVAKGAKVTVTYRVTVGKPPKGDKKLANAVTGPDGSNCPPNSTEPDCTKTTKIRSLKIKKTASPAIPRTGGKVTYTVTVENTGTVDYDGATFTDDLTDVLDDATWDDSATANPGTTAYDATAKTLTWTGDLAVGAKATVTYTVTVTNAGDKYLRNVVTGDDTGNCPPDSKDPDCRKVLPEPGLEIKKTASPRSAEPGDVITYTVTVHNKKTSDYKDATFTDDLTGVLDDATWNDAVTKTSGTTAYDAARKTFTWTGDVAGGATVTVTYKVTVGKPPKGDKKLKNVVVGPDDSTCEKDGTNGDCSSETPVGVLEIKKTASPASAKPGQTVTYTVTVKNTGEADYEGAAFTDDLSGVLDDAAWDDDVSATSGTTTFDRAGEKFRWTGKVAKGATVTVTYKVTVGKPPKGDKKLANAVVGPDGSTCPDGSTDPDCRKVTPLAQLKVEKTSSAKQAAKGQRVTYTVTIRNTGDADYDGATLTDDLTGVLDDADWNDDAAATEGTTDFDRPKLTWTGDVAKGAKVTLTYSVTVHLKGDKKLTNTVVVPGSNCEKGSGDPDCETVVPPKPEPHGKPRLDITKTGAPSPATAGGKVAYTLVIRNTGTARYQGAKVSDDLGGVLDDASYNGDARASRGRVSFAAPRLTWTGDLAVGAVATVRYSVTVHNPLSGDKRLRNTVTGGDKSNCPLPMPGRSTRAGRAPIDPDCSTDTRVRALRLHKTAEPAGKVKRGGTVVFVISATNTGTADYDRASFTDDLSNVLDDAAYNGDARASAGTVRRSGDSLEWSGPLAAGETATVTYSVTVRRDGKGDGTLRNAVVTTTPGGNCRTGEEPGCRVTPEVTPPVTPPPPVLPETGTDRLWAFGAVAALLLGGAGLLLAARRRR</sequence>
<dbReference type="PANTHER" id="PTHR34819">
    <property type="entry name" value="LARGE CYSTEINE-RICH PERIPLASMIC PROTEIN OMCB"/>
    <property type="match status" value="1"/>
</dbReference>
<evidence type="ECO:0000313" key="8">
    <source>
        <dbReference type="EMBL" id="QEU91650.1"/>
    </source>
</evidence>
<proteinExistence type="predicted"/>
<organism evidence="8 9">
    <name type="scientific">Streptomyces kanamyceticus</name>
    <dbReference type="NCBI Taxonomy" id="1967"/>
    <lineage>
        <taxon>Bacteria</taxon>
        <taxon>Bacillati</taxon>
        <taxon>Actinomycetota</taxon>
        <taxon>Actinomycetes</taxon>
        <taxon>Kitasatosporales</taxon>
        <taxon>Streptomycetaceae</taxon>
        <taxon>Streptomyces</taxon>
    </lineage>
</organism>
<dbReference type="NCBIfam" id="TIGR04226">
    <property type="entry name" value="RrgB_K2N_iso_D2"/>
    <property type="match status" value="1"/>
</dbReference>
<evidence type="ECO:0000256" key="5">
    <source>
        <dbReference type="SAM" id="MobiDB-lite"/>
    </source>
</evidence>
<dbReference type="SUPFAM" id="SSF63825">
    <property type="entry name" value="YWTD domain"/>
    <property type="match status" value="1"/>
</dbReference>
<evidence type="ECO:0000256" key="6">
    <source>
        <dbReference type="SAM" id="Phobius"/>
    </source>
</evidence>
<keyword evidence="3" id="KW-0732">Signal</keyword>
<dbReference type="Gene3D" id="2.60.40.740">
    <property type="match status" value="2"/>
</dbReference>
<reference evidence="8 9" key="1">
    <citation type="submission" date="2017-09" db="EMBL/GenBank/DDBJ databases">
        <authorList>
            <person name="Lee N."/>
            <person name="Cho B.-K."/>
        </authorList>
    </citation>
    <scope>NUCLEOTIDE SEQUENCE [LARGE SCALE GENOMIC DNA]</scope>
    <source>
        <strain evidence="8 9">ATCC 12853</strain>
    </source>
</reference>
<dbReference type="EMBL" id="CP023699">
    <property type="protein sequence ID" value="QEU91650.1"/>
    <property type="molecule type" value="Genomic_DNA"/>
</dbReference>
<feature type="transmembrane region" description="Helical" evidence="6">
    <location>
        <begin position="56"/>
        <end position="75"/>
    </location>
</feature>
<keyword evidence="2" id="KW-0964">Secreted</keyword>
<dbReference type="Gene3D" id="2.60.40.10">
    <property type="entry name" value="Immunoglobulins"/>
    <property type="match status" value="7"/>
</dbReference>
<dbReference type="Pfam" id="PF25549">
    <property type="entry name" value="DUF7927"/>
    <property type="match status" value="10"/>
</dbReference>
<dbReference type="OrthoDB" id="134475at2"/>
<evidence type="ECO:0000256" key="1">
    <source>
        <dbReference type="ARBA" id="ARBA00022512"/>
    </source>
</evidence>
<keyword evidence="6" id="KW-0812">Transmembrane</keyword>
<feature type="region of interest" description="Disordered" evidence="5">
    <location>
        <begin position="1517"/>
        <end position="1547"/>
    </location>
</feature>
<feature type="domain" description="Gram-positive cocci surface proteins LPxTG" evidence="7">
    <location>
        <begin position="1693"/>
        <end position="1725"/>
    </location>
</feature>
<evidence type="ECO:0000259" key="7">
    <source>
        <dbReference type="PROSITE" id="PS50847"/>
    </source>
</evidence>
<dbReference type="NCBIfam" id="TIGR01167">
    <property type="entry name" value="LPXTG_anchor"/>
    <property type="match status" value="1"/>
</dbReference>
<evidence type="ECO:0000313" key="9">
    <source>
        <dbReference type="Proteomes" id="UP000325529"/>
    </source>
</evidence>
<dbReference type="PROSITE" id="PS50847">
    <property type="entry name" value="GRAM_POS_ANCHORING"/>
    <property type="match status" value="1"/>
</dbReference>
<feature type="transmembrane region" description="Helical" evidence="6">
    <location>
        <begin position="1701"/>
        <end position="1721"/>
    </location>
</feature>
<evidence type="ECO:0000256" key="4">
    <source>
        <dbReference type="ARBA" id="ARBA00023088"/>
    </source>
</evidence>
<feature type="transmembrane region" description="Helical" evidence="6">
    <location>
        <begin position="15"/>
        <end position="35"/>
    </location>
</feature>
<keyword evidence="6" id="KW-1133">Transmembrane helix</keyword>
<protein>
    <submittedName>
        <fullName evidence="8">DUF11 domain-containing protein</fullName>
    </submittedName>
</protein>
<dbReference type="InterPro" id="IPR057687">
    <property type="entry name" value="DUF7927"/>
</dbReference>
<gene>
    <name evidence="8" type="ORF">CP970_12835</name>
</gene>
<keyword evidence="1" id="KW-0134">Cell wall</keyword>
<dbReference type="InterPro" id="IPR019931">
    <property type="entry name" value="LPXTG_anchor"/>
</dbReference>
<dbReference type="InterPro" id="IPR051172">
    <property type="entry name" value="Chlamydia_OmcB"/>
</dbReference>
<name>A0A5J6G7A5_STRKN</name>
<dbReference type="InterPro" id="IPR047589">
    <property type="entry name" value="DUF11_rpt"/>
</dbReference>
<dbReference type="InterPro" id="IPR013783">
    <property type="entry name" value="Ig-like_fold"/>
</dbReference>
<evidence type="ECO:0000256" key="3">
    <source>
        <dbReference type="ARBA" id="ARBA00022729"/>
    </source>
</evidence>
<keyword evidence="4" id="KW-0572">Peptidoglycan-anchor</keyword>
<dbReference type="InterPro" id="IPR026466">
    <property type="entry name" value="Fim_isopep_form_D2_dom"/>
</dbReference>
<dbReference type="GO" id="GO:0005975">
    <property type="term" value="P:carbohydrate metabolic process"/>
    <property type="evidence" value="ECO:0007669"/>
    <property type="project" value="UniProtKB-ARBA"/>
</dbReference>
<keyword evidence="6" id="KW-0472">Membrane</keyword>
<feature type="region of interest" description="Disordered" evidence="5">
    <location>
        <begin position="1395"/>
        <end position="1430"/>
    </location>
</feature>
<dbReference type="KEGG" id="ska:CP970_12835"/>
<keyword evidence="9" id="KW-1185">Reference proteome</keyword>
<dbReference type="Proteomes" id="UP000325529">
    <property type="component" value="Chromosome"/>
</dbReference>
<dbReference type="PANTHER" id="PTHR34819:SF3">
    <property type="entry name" value="CELL SURFACE PROTEIN"/>
    <property type="match status" value="1"/>
</dbReference>
<dbReference type="NCBIfam" id="TIGR01451">
    <property type="entry name" value="B_ant_repeat"/>
    <property type="match status" value="8"/>
</dbReference>
<evidence type="ECO:0000256" key="2">
    <source>
        <dbReference type="ARBA" id="ARBA00022525"/>
    </source>
</evidence>
<feature type="compositionally biased region" description="Basic and acidic residues" evidence="5">
    <location>
        <begin position="1411"/>
        <end position="1421"/>
    </location>
</feature>